<dbReference type="PANTHER" id="PTHR22916:SF3">
    <property type="entry name" value="UDP-GLCNAC:BETAGAL BETA-1,3-N-ACETYLGLUCOSAMINYLTRANSFERASE-LIKE PROTEIN 1"/>
    <property type="match status" value="1"/>
</dbReference>
<protein>
    <submittedName>
        <fullName evidence="2">UDP-glucose:(Glucosyl)LPS beta-1,3-glucosyltransferase</fullName>
    </submittedName>
</protein>
<comment type="caution">
    <text evidence="2">The sequence shown here is derived from an EMBL/GenBank/DDBJ whole genome shotgun (WGS) entry which is preliminary data.</text>
</comment>
<dbReference type="InterPro" id="IPR001173">
    <property type="entry name" value="Glyco_trans_2-like"/>
</dbReference>
<dbReference type="EMBL" id="SLUM01000002">
    <property type="protein sequence ID" value="TCL61383.1"/>
    <property type="molecule type" value="Genomic_DNA"/>
</dbReference>
<dbReference type="SUPFAM" id="SSF53448">
    <property type="entry name" value="Nucleotide-diphospho-sugar transferases"/>
    <property type="match status" value="1"/>
</dbReference>
<sequence length="336" mass="38947">MNSSERRTEPIVSIIVPAYNAEKTITKTVESVKKQTYINWQLVIVNDGSSDKTEDILRNLSENDERILVINQNNKGVSAARNQGLRKAVGEYITFLDADDEFSANYLESAVNAMGSKETDLFITAMVYGGLTKKWKFKGPYTIAKDAMTLFQMSENPMLFNSCGNKCFRSKIIKEAKLEFPVGKSMGEDLLFVLSYIRFIKKFEVTNDVKYLYNVRAESVTKRSFKKEWTPEMSLKIWRDLFLNWKLDERALDKKIVESTVKYFIRICSSESIKEARLDCEIVFDGQLIKKAASDLENTTYDCFFAKEIRNEHKIKLFFICYFFGMVRKTKRLIKI</sequence>
<organism evidence="2 3">
    <name type="scientific">Allofournierella massiliensis</name>
    <dbReference type="NCBI Taxonomy" id="1650663"/>
    <lineage>
        <taxon>Bacteria</taxon>
        <taxon>Bacillati</taxon>
        <taxon>Bacillota</taxon>
        <taxon>Clostridia</taxon>
        <taxon>Eubacteriales</taxon>
        <taxon>Oscillospiraceae</taxon>
        <taxon>Allofournierella</taxon>
    </lineage>
</organism>
<dbReference type="PANTHER" id="PTHR22916">
    <property type="entry name" value="GLYCOSYLTRANSFERASE"/>
    <property type="match status" value="1"/>
</dbReference>
<dbReference type="STRING" id="1650663.GCA_001486665_02957"/>
<dbReference type="RefSeq" id="WP_077138609.1">
    <property type="nucleotide sequence ID" value="NZ_CABKVM010000019.1"/>
</dbReference>
<keyword evidence="2" id="KW-0808">Transferase</keyword>
<dbReference type="AlphaFoldDB" id="A0A4R1R709"/>
<dbReference type="OrthoDB" id="1828915at2"/>
<evidence type="ECO:0000313" key="3">
    <source>
        <dbReference type="Proteomes" id="UP000295184"/>
    </source>
</evidence>
<accession>A0A4R1R709</accession>
<reference evidence="2 3" key="1">
    <citation type="submission" date="2019-03" db="EMBL/GenBank/DDBJ databases">
        <title>Genomic Encyclopedia of Type Strains, Phase IV (KMG-IV): sequencing the most valuable type-strain genomes for metagenomic binning, comparative biology and taxonomic classification.</title>
        <authorList>
            <person name="Goeker M."/>
        </authorList>
    </citation>
    <scope>NUCLEOTIDE SEQUENCE [LARGE SCALE GENOMIC DNA]</scope>
    <source>
        <strain evidence="2 3">DSM 100451</strain>
    </source>
</reference>
<feature type="domain" description="Glycosyltransferase 2-like" evidence="1">
    <location>
        <begin position="13"/>
        <end position="174"/>
    </location>
</feature>
<dbReference type="CDD" id="cd00761">
    <property type="entry name" value="Glyco_tranf_GTA_type"/>
    <property type="match status" value="1"/>
</dbReference>
<name>A0A4R1R709_9FIRM</name>
<dbReference type="Proteomes" id="UP000295184">
    <property type="component" value="Unassembled WGS sequence"/>
</dbReference>
<evidence type="ECO:0000313" key="2">
    <source>
        <dbReference type="EMBL" id="TCL61383.1"/>
    </source>
</evidence>
<gene>
    <name evidence="2" type="ORF">EDD77_102122</name>
</gene>
<dbReference type="Pfam" id="PF00535">
    <property type="entry name" value="Glycos_transf_2"/>
    <property type="match status" value="1"/>
</dbReference>
<dbReference type="GO" id="GO:0016758">
    <property type="term" value="F:hexosyltransferase activity"/>
    <property type="evidence" value="ECO:0007669"/>
    <property type="project" value="UniProtKB-ARBA"/>
</dbReference>
<evidence type="ECO:0000259" key="1">
    <source>
        <dbReference type="Pfam" id="PF00535"/>
    </source>
</evidence>
<proteinExistence type="predicted"/>
<dbReference type="InterPro" id="IPR029044">
    <property type="entry name" value="Nucleotide-diphossugar_trans"/>
</dbReference>
<dbReference type="Gene3D" id="3.90.550.10">
    <property type="entry name" value="Spore Coat Polysaccharide Biosynthesis Protein SpsA, Chain A"/>
    <property type="match status" value="1"/>
</dbReference>